<name>A0A5U2F9B8_SALER</name>
<feature type="non-terminal residue" evidence="1">
    <location>
        <position position="121"/>
    </location>
</feature>
<dbReference type="SUPFAM" id="SSF110849">
    <property type="entry name" value="ParB/Sulfiredoxin"/>
    <property type="match status" value="1"/>
</dbReference>
<feature type="non-terminal residue" evidence="1">
    <location>
        <position position="1"/>
    </location>
</feature>
<sequence>GRLTAAEVLEIEKIPVIRLTGLTPKQKKAYRIADNKLALNAGWDMQLLAEEVSELVDSDFDIELLGFSDSEIDDMLNVEPPPSEEDDAPPIVQIKYLTIDKDRIPATDTEIALLLDVYRQY</sequence>
<dbReference type="AlphaFoldDB" id="A0A5U2F9B8"/>
<proteinExistence type="predicted"/>
<dbReference type="EMBL" id="AAGKHU010000302">
    <property type="protein sequence ID" value="EBP0014177.1"/>
    <property type="molecule type" value="Genomic_DNA"/>
</dbReference>
<evidence type="ECO:0000313" key="1">
    <source>
        <dbReference type="EMBL" id="EBP0014177.1"/>
    </source>
</evidence>
<comment type="caution">
    <text evidence="1">The sequence shown here is derived from an EMBL/GenBank/DDBJ whole genome shotgun (WGS) entry which is preliminary data.</text>
</comment>
<dbReference type="InterPro" id="IPR036086">
    <property type="entry name" value="ParB/Sulfiredoxin_sf"/>
</dbReference>
<organism evidence="1">
    <name type="scientific">Salmonella enterica</name>
    <name type="common">Salmonella choleraesuis</name>
    <dbReference type="NCBI Taxonomy" id="28901"/>
    <lineage>
        <taxon>Bacteria</taxon>
        <taxon>Pseudomonadati</taxon>
        <taxon>Pseudomonadota</taxon>
        <taxon>Gammaproteobacteria</taxon>
        <taxon>Enterobacterales</taxon>
        <taxon>Enterobacteriaceae</taxon>
        <taxon>Salmonella</taxon>
    </lineage>
</organism>
<gene>
    <name evidence="1" type="ORF">HX37_26505</name>
</gene>
<protein>
    <submittedName>
        <fullName evidence="1">Nuclease</fullName>
    </submittedName>
</protein>
<accession>A0A5U2F9B8</accession>
<reference evidence="1" key="1">
    <citation type="submission" date="2018-07" db="EMBL/GenBank/DDBJ databases">
        <authorList>
            <consortium name="GenomeTrakr network: Whole genome sequencing for foodborne pathogen traceback"/>
        </authorList>
    </citation>
    <scope>NUCLEOTIDE SEQUENCE</scope>
    <source>
        <strain evidence="1">CFSAN018538</strain>
    </source>
</reference>